<dbReference type="SUPFAM" id="SSF53850">
    <property type="entry name" value="Periplasmic binding protein-like II"/>
    <property type="match status" value="1"/>
</dbReference>
<evidence type="ECO:0000313" key="6">
    <source>
        <dbReference type="EMBL" id="MBK1814857.1"/>
    </source>
</evidence>
<dbReference type="Gene3D" id="1.10.10.10">
    <property type="entry name" value="Winged helix-like DNA-binding domain superfamily/Winged helix DNA-binding domain"/>
    <property type="match status" value="1"/>
</dbReference>
<evidence type="ECO:0000313" key="7">
    <source>
        <dbReference type="Proteomes" id="UP000600139"/>
    </source>
</evidence>
<dbReference type="FunFam" id="1.10.10.10:FF:000001">
    <property type="entry name" value="LysR family transcriptional regulator"/>
    <property type="match status" value="1"/>
</dbReference>
<dbReference type="GO" id="GO:0003700">
    <property type="term" value="F:DNA-binding transcription factor activity"/>
    <property type="evidence" value="ECO:0007669"/>
    <property type="project" value="InterPro"/>
</dbReference>
<protein>
    <submittedName>
        <fullName evidence="6">LysR family transcriptional regulator</fullName>
    </submittedName>
</protein>
<keyword evidence="2" id="KW-0805">Transcription regulation</keyword>
<dbReference type="AlphaFoldDB" id="A0A934R168"/>
<dbReference type="EMBL" id="JAENIK010000004">
    <property type="protein sequence ID" value="MBK1814857.1"/>
    <property type="molecule type" value="Genomic_DNA"/>
</dbReference>
<dbReference type="PANTHER" id="PTHR30346:SF0">
    <property type="entry name" value="HCA OPERON TRANSCRIPTIONAL ACTIVATOR HCAR"/>
    <property type="match status" value="1"/>
</dbReference>
<dbReference type="CDD" id="cd08414">
    <property type="entry name" value="PBP2_LTTR_aromatics_like"/>
    <property type="match status" value="1"/>
</dbReference>
<dbReference type="Pfam" id="PF03466">
    <property type="entry name" value="LysR_substrate"/>
    <property type="match status" value="1"/>
</dbReference>
<name>A0A934R168_9BACT</name>
<organism evidence="6 7">
    <name type="scientific">Luteolibacter yonseiensis</name>
    <dbReference type="NCBI Taxonomy" id="1144680"/>
    <lineage>
        <taxon>Bacteria</taxon>
        <taxon>Pseudomonadati</taxon>
        <taxon>Verrucomicrobiota</taxon>
        <taxon>Verrucomicrobiia</taxon>
        <taxon>Verrucomicrobiales</taxon>
        <taxon>Verrucomicrobiaceae</taxon>
        <taxon>Luteolibacter</taxon>
    </lineage>
</organism>
<dbReference type="PROSITE" id="PS50931">
    <property type="entry name" value="HTH_LYSR"/>
    <property type="match status" value="1"/>
</dbReference>
<dbReference type="SUPFAM" id="SSF46785">
    <property type="entry name" value="Winged helix' DNA-binding domain"/>
    <property type="match status" value="1"/>
</dbReference>
<dbReference type="InterPro" id="IPR036388">
    <property type="entry name" value="WH-like_DNA-bd_sf"/>
</dbReference>
<keyword evidence="4" id="KW-0804">Transcription</keyword>
<dbReference type="InterPro" id="IPR000847">
    <property type="entry name" value="LysR_HTH_N"/>
</dbReference>
<dbReference type="Gene3D" id="3.40.190.10">
    <property type="entry name" value="Periplasmic binding protein-like II"/>
    <property type="match status" value="2"/>
</dbReference>
<dbReference type="PANTHER" id="PTHR30346">
    <property type="entry name" value="TRANSCRIPTIONAL DUAL REGULATOR HCAR-RELATED"/>
    <property type="match status" value="1"/>
</dbReference>
<keyword evidence="3" id="KW-0238">DNA-binding</keyword>
<dbReference type="InterPro" id="IPR005119">
    <property type="entry name" value="LysR_subst-bd"/>
</dbReference>
<accession>A0A934R168</accession>
<dbReference type="GO" id="GO:0032993">
    <property type="term" value="C:protein-DNA complex"/>
    <property type="evidence" value="ECO:0007669"/>
    <property type="project" value="TreeGrafter"/>
</dbReference>
<gene>
    <name evidence="6" type="ORF">JIN84_04475</name>
</gene>
<comment type="similarity">
    <text evidence="1">Belongs to the LysR transcriptional regulatory family.</text>
</comment>
<evidence type="ECO:0000256" key="2">
    <source>
        <dbReference type="ARBA" id="ARBA00023015"/>
    </source>
</evidence>
<dbReference type="PRINTS" id="PR00039">
    <property type="entry name" value="HTHLYSR"/>
</dbReference>
<dbReference type="GO" id="GO:0003677">
    <property type="term" value="F:DNA binding"/>
    <property type="evidence" value="ECO:0007669"/>
    <property type="project" value="UniProtKB-KW"/>
</dbReference>
<evidence type="ECO:0000256" key="1">
    <source>
        <dbReference type="ARBA" id="ARBA00009437"/>
    </source>
</evidence>
<evidence type="ECO:0000256" key="4">
    <source>
        <dbReference type="ARBA" id="ARBA00023163"/>
    </source>
</evidence>
<dbReference type="RefSeq" id="WP_200349806.1">
    <property type="nucleotide sequence ID" value="NZ_BAABHZ010000010.1"/>
</dbReference>
<dbReference type="Pfam" id="PF00126">
    <property type="entry name" value="HTH_1"/>
    <property type="match status" value="1"/>
</dbReference>
<feature type="domain" description="HTH lysR-type" evidence="5">
    <location>
        <begin position="1"/>
        <end position="58"/>
    </location>
</feature>
<dbReference type="Proteomes" id="UP000600139">
    <property type="component" value="Unassembled WGS sequence"/>
</dbReference>
<proteinExistence type="inferred from homology"/>
<evidence type="ECO:0000259" key="5">
    <source>
        <dbReference type="PROSITE" id="PS50931"/>
    </source>
</evidence>
<dbReference type="InterPro" id="IPR036390">
    <property type="entry name" value="WH_DNA-bd_sf"/>
</dbReference>
<sequence>MELRHLRYFVAVAEELSFRKAADRLNVSRPALSKQIKDLENEISVKLLHRDTVNVSLTKAGEIFLEDSQQLLALAGNAIERAHDAQSGHRGKLRIGSVGIIATDFLPKTLKIFHQKYPGVEVEFVEMLPTEQLRSLPSGKIDIGFAYGKEVESYPYLRSLCVVHSIFGVAVSRQHPLATRESVALKDLRWETLLCVGGDGKSGHKEAICQIYTAEGAKPTKHRKIEGFDSMVTLIAADQGISFLPHVLDLGNQDVVILPLDSTANLDFHMWAVWQENSASHHVKHFIELLEGRELVTSSHVA</sequence>
<evidence type="ECO:0000256" key="3">
    <source>
        <dbReference type="ARBA" id="ARBA00023125"/>
    </source>
</evidence>
<keyword evidence="7" id="KW-1185">Reference proteome</keyword>
<reference evidence="6" key="1">
    <citation type="submission" date="2021-01" db="EMBL/GenBank/DDBJ databases">
        <title>Modified the classification status of verrucomicrobia.</title>
        <authorList>
            <person name="Feng X."/>
        </authorList>
    </citation>
    <scope>NUCLEOTIDE SEQUENCE</scope>
    <source>
        <strain evidence="6">JCM 18052</strain>
    </source>
</reference>
<comment type="caution">
    <text evidence="6">The sequence shown here is derived from an EMBL/GenBank/DDBJ whole genome shotgun (WGS) entry which is preliminary data.</text>
</comment>